<proteinExistence type="predicted"/>
<evidence type="ECO:0000313" key="2">
    <source>
        <dbReference type="Proteomes" id="UP000050794"/>
    </source>
</evidence>
<gene>
    <name evidence="1" type="ORF">TCNE_LOCUS4269</name>
</gene>
<protein>
    <submittedName>
        <fullName evidence="3">HECW_N domain-containing protein</fullName>
    </submittedName>
</protein>
<accession>A0A183U6Z9</accession>
<dbReference type="Proteomes" id="UP000050794">
    <property type="component" value="Unassembled WGS sequence"/>
</dbReference>
<reference evidence="3" key="1">
    <citation type="submission" date="2016-06" db="UniProtKB">
        <authorList>
            <consortium name="WormBaseParasite"/>
        </authorList>
    </citation>
    <scope>IDENTIFICATION</scope>
</reference>
<evidence type="ECO:0000313" key="3">
    <source>
        <dbReference type="WBParaSite" id="TCNE_0000426901-mRNA-1"/>
    </source>
</evidence>
<organism evidence="2 3">
    <name type="scientific">Toxocara canis</name>
    <name type="common">Canine roundworm</name>
    <dbReference type="NCBI Taxonomy" id="6265"/>
    <lineage>
        <taxon>Eukaryota</taxon>
        <taxon>Metazoa</taxon>
        <taxon>Ecdysozoa</taxon>
        <taxon>Nematoda</taxon>
        <taxon>Chromadorea</taxon>
        <taxon>Rhabditida</taxon>
        <taxon>Spirurina</taxon>
        <taxon>Ascaridomorpha</taxon>
        <taxon>Ascaridoidea</taxon>
        <taxon>Toxocaridae</taxon>
        <taxon>Toxocara</taxon>
    </lineage>
</organism>
<evidence type="ECO:0000313" key="1">
    <source>
        <dbReference type="EMBL" id="VDM29986.1"/>
    </source>
</evidence>
<dbReference type="AlphaFoldDB" id="A0A183U6Z9"/>
<reference evidence="1 2" key="2">
    <citation type="submission" date="2018-11" db="EMBL/GenBank/DDBJ databases">
        <authorList>
            <consortium name="Pathogen Informatics"/>
        </authorList>
    </citation>
    <scope>NUCLEOTIDE SEQUENCE [LARGE SCALE GENOMIC DNA]</scope>
</reference>
<sequence>MAASSRSPFTLIIRRNTQVARAADPITGCERWNLSVAEYSISLASSGRSSNNYFSEPTPSMVRFRLRPPDGVISAISSGGVPIWEQDLNSPIARVWHLFNGRINEVIEIMSSKSRSPNSPYFLSRNYLIFQFF</sequence>
<dbReference type="EMBL" id="UYWY01006882">
    <property type="protein sequence ID" value="VDM29986.1"/>
    <property type="molecule type" value="Genomic_DNA"/>
</dbReference>
<dbReference type="WBParaSite" id="TCNE_0000426901-mRNA-1">
    <property type="protein sequence ID" value="TCNE_0000426901-mRNA-1"/>
    <property type="gene ID" value="TCNE_0000426901"/>
</dbReference>
<name>A0A183U6Z9_TOXCA</name>
<keyword evidence="2" id="KW-1185">Reference proteome</keyword>